<sequence length="199" mass="21107">MQNRDRMLQSASRQMSVVGSRVSSRVRSSSLMQNHGQMLQSAAHQLSSVRNSLAASAGIVATGLRNLGQRLQTAVANRSQSASAGAANRNKMLPPPAPAASASASTVDTNPQELAARRADPKAAASAKEEKEYQDPGRSRLRKVQGSDMTESHLSVEPDNNNAGRQSSNSSGEHALLLLGGLYCNFLLPLLDDAFLRAV</sequence>
<accession>A0A3P7NUL3</accession>
<dbReference type="AlphaFoldDB" id="A0A3P7NUL3"/>
<feature type="compositionally biased region" description="Basic and acidic residues" evidence="1">
    <location>
        <begin position="115"/>
        <end position="138"/>
    </location>
</feature>
<dbReference type="Proteomes" id="UP000281553">
    <property type="component" value="Unassembled WGS sequence"/>
</dbReference>
<feature type="region of interest" description="Disordered" evidence="1">
    <location>
        <begin position="1"/>
        <end position="21"/>
    </location>
</feature>
<feature type="compositionally biased region" description="Low complexity" evidence="1">
    <location>
        <begin position="12"/>
        <end position="21"/>
    </location>
</feature>
<gene>
    <name evidence="2" type="ORF">DILT_LOCUS16382</name>
</gene>
<evidence type="ECO:0000313" key="2">
    <source>
        <dbReference type="EMBL" id="VDN33961.1"/>
    </source>
</evidence>
<dbReference type="EMBL" id="UYRU01084527">
    <property type="protein sequence ID" value="VDN33961.1"/>
    <property type="molecule type" value="Genomic_DNA"/>
</dbReference>
<protein>
    <submittedName>
        <fullName evidence="2">Uncharacterized protein</fullName>
    </submittedName>
</protein>
<name>A0A3P7NUL3_DIBLA</name>
<proteinExistence type="predicted"/>
<keyword evidence="3" id="KW-1185">Reference proteome</keyword>
<evidence type="ECO:0000256" key="1">
    <source>
        <dbReference type="SAM" id="MobiDB-lite"/>
    </source>
</evidence>
<feature type="region of interest" description="Disordered" evidence="1">
    <location>
        <begin position="78"/>
        <end position="170"/>
    </location>
</feature>
<reference evidence="2 3" key="1">
    <citation type="submission" date="2018-11" db="EMBL/GenBank/DDBJ databases">
        <authorList>
            <consortium name="Pathogen Informatics"/>
        </authorList>
    </citation>
    <scope>NUCLEOTIDE SEQUENCE [LARGE SCALE GENOMIC DNA]</scope>
</reference>
<evidence type="ECO:0000313" key="3">
    <source>
        <dbReference type="Proteomes" id="UP000281553"/>
    </source>
</evidence>
<organism evidence="2 3">
    <name type="scientific">Dibothriocephalus latus</name>
    <name type="common">Fish tapeworm</name>
    <name type="synonym">Diphyllobothrium latum</name>
    <dbReference type="NCBI Taxonomy" id="60516"/>
    <lineage>
        <taxon>Eukaryota</taxon>
        <taxon>Metazoa</taxon>
        <taxon>Spiralia</taxon>
        <taxon>Lophotrochozoa</taxon>
        <taxon>Platyhelminthes</taxon>
        <taxon>Cestoda</taxon>
        <taxon>Eucestoda</taxon>
        <taxon>Diphyllobothriidea</taxon>
        <taxon>Diphyllobothriidae</taxon>
        <taxon>Dibothriocephalus</taxon>
    </lineage>
</organism>
<feature type="compositionally biased region" description="Polar residues" evidence="1">
    <location>
        <begin position="157"/>
        <end position="170"/>
    </location>
</feature>